<feature type="region of interest" description="Disordered" evidence="1">
    <location>
        <begin position="235"/>
        <end position="330"/>
    </location>
</feature>
<dbReference type="EMBL" id="KN821359">
    <property type="protein sequence ID" value="KIJ04973.1"/>
    <property type="molecule type" value="Genomic_DNA"/>
</dbReference>
<evidence type="ECO:0000313" key="3">
    <source>
        <dbReference type="Proteomes" id="UP000053647"/>
    </source>
</evidence>
<reference evidence="2 3" key="1">
    <citation type="submission" date="2014-06" db="EMBL/GenBank/DDBJ databases">
        <authorList>
            <consortium name="DOE Joint Genome Institute"/>
            <person name="Kuo A."/>
            <person name="Kohler A."/>
            <person name="Nagy L.G."/>
            <person name="Floudas D."/>
            <person name="Copeland A."/>
            <person name="Barry K.W."/>
            <person name="Cichocki N."/>
            <person name="Veneault-Fourrey C."/>
            <person name="LaButti K."/>
            <person name="Lindquist E.A."/>
            <person name="Lipzen A."/>
            <person name="Lundell T."/>
            <person name="Morin E."/>
            <person name="Murat C."/>
            <person name="Sun H."/>
            <person name="Tunlid A."/>
            <person name="Henrissat B."/>
            <person name="Grigoriev I.V."/>
            <person name="Hibbett D.S."/>
            <person name="Martin F."/>
            <person name="Nordberg H.P."/>
            <person name="Cantor M.N."/>
            <person name="Hua S.X."/>
        </authorList>
    </citation>
    <scope>NUCLEOTIDE SEQUENCE [LARGE SCALE GENOMIC DNA]</scope>
    <source>
        <strain evidence="2 3">ATCC 200175</strain>
    </source>
</reference>
<reference evidence="3" key="2">
    <citation type="submission" date="2015-01" db="EMBL/GenBank/DDBJ databases">
        <title>Evolutionary Origins and Diversification of the Mycorrhizal Mutualists.</title>
        <authorList>
            <consortium name="DOE Joint Genome Institute"/>
            <consortium name="Mycorrhizal Genomics Consortium"/>
            <person name="Kohler A."/>
            <person name="Kuo A."/>
            <person name="Nagy L.G."/>
            <person name="Floudas D."/>
            <person name="Copeland A."/>
            <person name="Barry K.W."/>
            <person name="Cichocki N."/>
            <person name="Veneault-Fourrey C."/>
            <person name="LaButti K."/>
            <person name="Lindquist E.A."/>
            <person name="Lipzen A."/>
            <person name="Lundell T."/>
            <person name="Morin E."/>
            <person name="Murat C."/>
            <person name="Riley R."/>
            <person name="Ohm R."/>
            <person name="Sun H."/>
            <person name="Tunlid A."/>
            <person name="Henrissat B."/>
            <person name="Grigoriev I.V."/>
            <person name="Hibbett D.S."/>
            <person name="Martin F."/>
        </authorList>
    </citation>
    <scope>NUCLEOTIDE SEQUENCE [LARGE SCALE GENOMIC DNA]</scope>
    <source>
        <strain evidence="3">ATCC 200175</strain>
    </source>
</reference>
<organism evidence="2 3">
    <name type="scientific">Paxillus involutus ATCC 200175</name>
    <dbReference type="NCBI Taxonomy" id="664439"/>
    <lineage>
        <taxon>Eukaryota</taxon>
        <taxon>Fungi</taxon>
        <taxon>Dikarya</taxon>
        <taxon>Basidiomycota</taxon>
        <taxon>Agaricomycotina</taxon>
        <taxon>Agaricomycetes</taxon>
        <taxon>Agaricomycetidae</taxon>
        <taxon>Boletales</taxon>
        <taxon>Paxilineae</taxon>
        <taxon>Paxillaceae</taxon>
        <taxon>Paxillus</taxon>
    </lineage>
</organism>
<evidence type="ECO:0000256" key="1">
    <source>
        <dbReference type="SAM" id="MobiDB-lite"/>
    </source>
</evidence>
<feature type="non-terminal residue" evidence="2">
    <location>
        <position position="415"/>
    </location>
</feature>
<name>A0A0C9T0I0_PAXIN</name>
<protein>
    <submittedName>
        <fullName evidence="2">Uncharacterized protein</fullName>
    </submittedName>
</protein>
<feature type="region of interest" description="Disordered" evidence="1">
    <location>
        <begin position="69"/>
        <end position="191"/>
    </location>
</feature>
<dbReference type="AlphaFoldDB" id="A0A0C9T0I0"/>
<dbReference type="HOGENOM" id="CLU_674550_0_0_1"/>
<evidence type="ECO:0000313" key="2">
    <source>
        <dbReference type="EMBL" id="KIJ04973.1"/>
    </source>
</evidence>
<dbReference type="Proteomes" id="UP000053647">
    <property type="component" value="Unassembled WGS sequence"/>
</dbReference>
<keyword evidence="3" id="KW-1185">Reference proteome</keyword>
<dbReference type="OrthoDB" id="3265985at2759"/>
<gene>
    <name evidence="2" type="ORF">PAXINDRAFT_159199</name>
</gene>
<proteinExistence type="predicted"/>
<sequence>MSDEPAYDARRESRNRLVFCDCNICKEQSPTDGGKYIPAYLRDHHRREQNLNLSTIAQRARGRARGLLSAGPAPVLQRGRTAPRGSNHVRAMSRSVPTPRGMPYQAQPGARMTSGTRSFPPPFFPTSSESPYEPMDASEDLLQQPDSPTSLEPPVWPDSRIVSPPPPPSPQYQPQHLSETTPSSGGTVSAPVDYARVIPPTHIGSTIVPSTHSTPIPLIHGAPIPLAQSIPTLVPRRTAQLPPQVRPVRVRKKARVRASGFEREDDEPIENNPPPPSSSTLGLYDDPEGGDEVHNDPLLRTEPVSDGSDSEALPPNGPHASSTPMTIPTLPAYEPPLNPLQVYQDAHTTWFGRLLIIMVAILHTKHLSNRLFRMVTGRKPQPPPPACATPIQLPSSLLADFLASADNENACETWK</sequence>
<feature type="compositionally biased region" description="Polar residues" evidence="1">
    <location>
        <begin position="176"/>
        <end position="187"/>
    </location>
</feature>
<accession>A0A0C9T0I0</accession>